<reference evidence="6 7" key="1">
    <citation type="submission" date="2023-07" db="EMBL/GenBank/DDBJ databases">
        <title>Sequencing the genomes of 1000 actinobacteria strains.</title>
        <authorList>
            <person name="Klenk H.-P."/>
        </authorList>
    </citation>
    <scope>NUCLEOTIDE SEQUENCE [LARGE SCALE GENOMIC DNA]</scope>
    <source>
        <strain evidence="6 7">DSM 102162</strain>
    </source>
</reference>
<accession>A0ABT9NC13</accession>
<dbReference type="EMBL" id="JAUSQW010000001">
    <property type="protein sequence ID" value="MDP9800926.1"/>
    <property type="molecule type" value="Genomic_DNA"/>
</dbReference>
<sequence>MGKVVYRDLSGYGRTARRRFEEFWRLWPTAPLVDEVHPVVFVDGIYLARNVVMLIACTKTHVIGWHMARSEHAGAWSALFSRIAASCVVVCDGGSGIMKALRQEWPTTRVQRCVFHAFNAVKRKTTTRPRTNAGVELYAIAKALLKVKTPQEAHAWRSELTAWNASWAEFLTQKTKLADGRIVNTHRHLVDAKNSLNALMKSGLLFTFLDPDLIARAGVVIPATSNQIEGGSNTLLRTMLRTHRGMCLQRRIKAVAWWCYLHTPDPLPPAQLLAHTVTDEQIVAMYQLAHDRRAAQEELNMWGTGAE</sequence>
<keyword evidence="4" id="KW-0238">DNA-binding</keyword>
<comment type="caution">
    <text evidence="6">The sequence shown here is derived from an EMBL/GenBank/DDBJ whole genome shotgun (WGS) entry which is preliminary data.</text>
</comment>
<dbReference type="Proteomes" id="UP001235966">
    <property type="component" value="Unassembled WGS sequence"/>
</dbReference>
<gene>
    <name evidence="6" type="ORF">J2S49_001002</name>
</gene>
<keyword evidence="3" id="KW-0815">Transposition</keyword>
<evidence type="ECO:0000313" key="7">
    <source>
        <dbReference type="Proteomes" id="UP001235966"/>
    </source>
</evidence>
<keyword evidence="5" id="KW-0233">DNA recombination</keyword>
<evidence type="ECO:0000256" key="4">
    <source>
        <dbReference type="ARBA" id="ARBA00023125"/>
    </source>
</evidence>
<organism evidence="6 7">
    <name type="scientific">Arcanobacterium wilhelmae</name>
    <dbReference type="NCBI Taxonomy" id="1803177"/>
    <lineage>
        <taxon>Bacteria</taxon>
        <taxon>Bacillati</taxon>
        <taxon>Actinomycetota</taxon>
        <taxon>Actinomycetes</taxon>
        <taxon>Actinomycetales</taxon>
        <taxon>Actinomycetaceae</taxon>
        <taxon>Arcanobacterium</taxon>
    </lineage>
</organism>
<comment type="similarity">
    <text evidence="2">Belongs to the transposase mutator family.</text>
</comment>
<evidence type="ECO:0000256" key="3">
    <source>
        <dbReference type="ARBA" id="ARBA00022578"/>
    </source>
</evidence>
<evidence type="ECO:0000256" key="5">
    <source>
        <dbReference type="ARBA" id="ARBA00023172"/>
    </source>
</evidence>
<evidence type="ECO:0000313" key="6">
    <source>
        <dbReference type="EMBL" id="MDP9800926.1"/>
    </source>
</evidence>
<dbReference type="InterPro" id="IPR048004">
    <property type="entry name" value="IS1249_transpos"/>
</dbReference>
<protein>
    <recommendedName>
        <fullName evidence="8">Mutator family transposase</fullName>
    </recommendedName>
</protein>
<comment type="function">
    <text evidence="1">Required for the transposition of the insertion element.</text>
</comment>
<proteinExistence type="inferred from homology"/>
<evidence type="ECO:0008006" key="8">
    <source>
        <dbReference type="Google" id="ProtNLM"/>
    </source>
</evidence>
<name>A0ABT9NC13_9ACTO</name>
<dbReference type="Pfam" id="PF00872">
    <property type="entry name" value="Transposase_mut"/>
    <property type="match status" value="1"/>
</dbReference>
<dbReference type="InterPro" id="IPR001207">
    <property type="entry name" value="Transposase_mutator"/>
</dbReference>
<evidence type="ECO:0000256" key="2">
    <source>
        <dbReference type="ARBA" id="ARBA00010961"/>
    </source>
</evidence>
<dbReference type="NCBIfam" id="NF033544">
    <property type="entry name" value="transpos_IS1249"/>
    <property type="match status" value="1"/>
</dbReference>
<evidence type="ECO:0000256" key="1">
    <source>
        <dbReference type="ARBA" id="ARBA00002190"/>
    </source>
</evidence>
<keyword evidence="7" id="KW-1185">Reference proteome</keyword>